<sequence length="637" mass="72279">RSGKRRAHDTSSVQTRGFRGGHEPKPGDVFIAVMGVTGSGKSSFISICSGEPVEIGHSLDACTWNIMGNTVSITFRKAGTAKVDVYAYKLSSSRTVYLIDTPGFDDTNKKDTVILSEIATWLGDSYQSNILLHGIIYLHRITDVRMPGSAIRNLDMFRKLCGDDVFKKVILVTTMWDTVSTDVGVRRETQLKKDEKMWAPMVRKGSSCHRHNNTESSARDIIQLLAKHNSPIVTDIQRQLVDKKLDLNQTSAGQVLQSETMKEAARLMKELREFEALEREAQREKDMEKEEIMREEAKQRAEMIKKANEDMAALRANIDELLAQRDEREAQLGKRLEERLEREMQKRQASYDQQIQRLREEKKGEVEYVDEQEAEPRRQSSFFKFGKTKAEKRAEKERKAEEAVEQYWKTRQQSKSLSAGYSPYSVSMGRQLCALSGPKHYWCLDRHGIQNLEFCVLGPGQKYYARWANNAWFSRASDELHDVLEEVINRPNKPRIRALAFGYGNSYVLSFGSATGTKVNGRWGNHWNTKGYYPDLSDFLSGSGPLTILAVALDPHSTTDFILVYQAASGQPCLLFFCSDSYRCQVINNWWDKERGSSKASPAPTREEPADNSLILSGAMGEMISDTARIYLRAVPI</sequence>
<keyword evidence="4" id="KW-1185">Reference proteome</keyword>
<dbReference type="CDD" id="cd22265">
    <property type="entry name" value="UDM1_RNF168"/>
    <property type="match status" value="1"/>
</dbReference>
<dbReference type="OrthoDB" id="8954335at2759"/>
<accession>A0A9W9HFL8</accession>
<reference evidence="3" key="2">
    <citation type="journal article" date="2023" name="IMA Fungus">
        <title>Comparative genomic study of the Penicillium genus elucidates a diverse pangenome and 15 lateral gene transfer events.</title>
        <authorList>
            <person name="Petersen C."/>
            <person name="Sorensen T."/>
            <person name="Nielsen M.R."/>
            <person name="Sondergaard T.E."/>
            <person name="Sorensen J.L."/>
            <person name="Fitzpatrick D.A."/>
            <person name="Frisvad J.C."/>
            <person name="Nielsen K.L."/>
        </authorList>
    </citation>
    <scope>NUCLEOTIDE SEQUENCE</scope>
    <source>
        <strain evidence="3">IBT 22155</strain>
    </source>
</reference>
<evidence type="ECO:0000256" key="1">
    <source>
        <dbReference type="SAM" id="Coils"/>
    </source>
</evidence>
<dbReference type="EMBL" id="JAPQKL010000001">
    <property type="protein sequence ID" value="KAJ5145891.1"/>
    <property type="molecule type" value="Genomic_DNA"/>
</dbReference>
<organism evidence="3 4">
    <name type="scientific">Penicillium bovifimosum</name>
    <dbReference type="NCBI Taxonomy" id="126998"/>
    <lineage>
        <taxon>Eukaryota</taxon>
        <taxon>Fungi</taxon>
        <taxon>Dikarya</taxon>
        <taxon>Ascomycota</taxon>
        <taxon>Pezizomycotina</taxon>
        <taxon>Eurotiomycetes</taxon>
        <taxon>Eurotiomycetidae</taxon>
        <taxon>Eurotiales</taxon>
        <taxon>Aspergillaceae</taxon>
        <taxon>Penicillium</taxon>
    </lineage>
</organism>
<evidence type="ECO:0000313" key="4">
    <source>
        <dbReference type="Proteomes" id="UP001149079"/>
    </source>
</evidence>
<reference evidence="3" key="1">
    <citation type="submission" date="2022-11" db="EMBL/GenBank/DDBJ databases">
        <authorList>
            <person name="Petersen C."/>
        </authorList>
    </citation>
    <scope>NUCLEOTIDE SEQUENCE</scope>
    <source>
        <strain evidence="3">IBT 22155</strain>
    </source>
</reference>
<feature type="region of interest" description="Disordered" evidence="2">
    <location>
        <begin position="1"/>
        <end position="24"/>
    </location>
</feature>
<dbReference type="Proteomes" id="UP001149079">
    <property type="component" value="Unassembled WGS sequence"/>
</dbReference>
<keyword evidence="1" id="KW-0175">Coiled coil</keyword>
<comment type="caution">
    <text evidence="3">The sequence shown here is derived from an EMBL/GenBank/DDBJ whole genome shotgun (WGS) entry which is preliminary data.</text>
</comment>
<protein>
    <recommendedName>
        <fullName evidence="5">G domain-containing protein</fullName>
    </recommendedName>
</protein>
<name>A0A9W9HFL8_9EURO</name>
<dbReference type="Gene3D" id="3.40.50.300">
    <property type="entry name" value="P-loop containing nucleotide triphosphate hydrolases"/>
    <property type="match status" value="1"/>
</dbReference>
<evidence type="ECO:0000256" key="2">
    <source>
        <dbReference type="SAM" id="MobiDB-lite"/>
    </source>
</evidence>
<dbReference type="InterPro" id="IPR027417">
    <property type="entry name" value="P-loop_NTPase"/>
</dbReference>
<feature type="coiled-coil region" evidence="1">
    <location>
        <begin position="264"/>
        <end position="413"/>
    </location>
</feature>
<dbReference type="RefSeq" id="XP_056526365.1">
    <property type="nucleotide sequence ID" value="XM_056661199.1"/>
</dbReference>
<dbReference type="GeneID" id="81400369"/>
<dbReference type="SUPFAM" id="SSF52540">
    <property type="entry name" value="P-loop containing nucleoside triphosphate hydrolases"/>
    <property type="match status" value="2"/>
</dbReference>
<evidence type="ECO:0000313" key="3">
    <source>
        <dbReference type="EMBL" id="KAJ5145891.1"/>
    </source>
</evidence>
<proteinExistence type="predicted"/>
<gene>
    <name evidence="3" type="ORF">N7515_000455</name>
</gene>
<feature type="non-terminal residue" evidence="3">
    <location>
        <position position="1"/>
    </location>
</feature>
<dbReference type="AlphaFoldDB" id="A0A9W9HFL8"/>
<evidence type="ECO:0008006" key="5">
    <source>
        <dbReference type="Google" id="ProtNLM"/>
    </source>
</evidence>